<name>A0A0E9UWQ9_ANGAN</name>
<evidence type="ECO:0000313" key="1">
    <source>
        <dbReference type="EMBL" id="JAH70294.1"/>
    </source>
</evidence>
<proteinExistence type="predicted"/>
<reference evidence="1" key="1">
    <citation type="submission" date="2014-11" db="EMBL/GenBank/DDBJ databases">
        <authorList>
            <person name="Amaro Gonzalez C."/>
        </authorList>
    </citation>
    <scope>NUCLEOTIDE SEQUENCE</scope>
</reference>
<dbReference type="EMBL" id="GBXM01038283">
    <property type="protein sequence ID" value="JAH70294.1"/>
    <property type="molecule type" value="Transcribed_RNA"/>
</dbReference>
<protein>
    <submittedName>
        <fullName evidence="1">Uncharacterized protein</fullName>
    </submittedName>
</protein>
<reference evidence="1" key="2">
    <citation type="journal article" date="2015" name="Fish Shellfish Immunol.">
        <title>Early steps in the European eel (Anguilla anguilla)-Vibrio vulnificus interaction in the gills: Role of the RtxA13 toxin.</title>
        <authorList>
            <person name="Callol A."/>
            <person name="Pajuelo D."/>
            <person name="Ebbesson L."/>
            <person name="Teles M."/>
            <person name="MacKenzie S."/>
            <person name="Amaro C."/>
        </authorList>
    </citation>
    <scope>NUCLEOTIDE SEQUENCE</scope>
</reference>
<organism evidence="1">
    <name type="scientific">Anguilla anguilla</name>
    <name type="common">European freshwater eel</name>
    <name type="synonym">Muraena anguilla</name>
    <dbReference type="NCBI Taxonomy" id="7936"/>
    <lineage>
        <taxon>Eukaryota</taxon>
        <taxon>Metazoa</taxon>
        <taxon>Chordata</taxon>
        <taxon>Craniata</taxon>
        <taxon>Vertebrata</taxon>
        <taxon>Euteleostomi</taxon>
        <taxon>Actinopterygii</taxon>
        <taxon>Neopterygii</taxon>
        <taxon>Teleostei</taxon>
        <taxon>Anguilliformes</taxon>
        <taxon>Anguillidae</taxon>
        <taxon>Anguilla</taxon>
    </lineage>
</organism>
<dbReference type="AlphaFoldDB" id="A0A0E9UWQ9"/>
<accession>A0A0E9UWQ9</accession>
<sequence length="25" mass="2922">MAVSSCKFECCRQLKSLRLTMVRCK</sequence>